<dbReference type="AlphaFoldDB" id="A0LJZ6"/>
<dbReference type="GO" id="GO:0016301">
    <property type="term" value="F:kinase activity"/>
    <property type="evidence" value="ECO:0007669"/>
    <property type="project" value="UniProtKB-KW"/>
</dbReference>
<dbReference type="RefSeq" id="WP_011698917.1">
    <property type="nucleotide sequence ID" value="NC_008554.1"/>
</dbReference>
<evidence type="ECO:0000313" key="10">
    <source>
        <dbReference type="Proteomes" id="UP000001784"/>
    </source>
</evidence>
<keyword evidence="6" id="KW-0598">Phosphotransferase system</keyword>
<dbReference type="STRING" id="335543.Sfum_2065"/>
<evidence type="ECO:0000256" key="4">
    <source>
        <dbReference type="ARBA" id="ARBA00022597"/>
    </source>
</evidence>
<dbReference type="PANTHER" id="PTHR33799:SF1">
    <property type="entry name" value="PTS SYSTEM MANNOSE-SPECIFIC EIIAB COMPONENT-RELATED"/>
    <property type="match status" value="1"/>
</dbReference>
<dbReference type="InParanoid" id="A0LJZ6"/>
<dbReference type="OrthoDB" id="9794368at2"/>
<organism evidence="9 10">
    <name type="scientific">Syntrophobacter fumaroxidans (strain DSM 10017 / MPOB)</name>
    <dbReference type="NCBI Taxonomy" id="335543"/>
    <lineage>
        <taxon>Bacteria</taxon>
        <taxon>Pseudomonadati</taxon>
        <taxon>Thermodesulfobacteriota</taxon>
        <taxon>Syntrophobacteria</taxon>
        <taxon>Syntrophobacterales</taxon>
        <taxon>Syntrophobacteraceae</taxon>
        <taxon>Syntrophobacter</taxon>
    </lineage>
</organism>
<keyword evidence="5" id="KW-0808">Transferase</keyword>
<keyword evidence="10" id="KW-1185">Reference proteome</keyword>
<evidence type="ECO:0000256" key="1">
    <source>
        <dbReference type="ARBA" id="ARBA00004496"/>
    </source>
</evidence>
<keyword evidence="4" id="KW-0762">Sugar transport</keyword>
<evidence type="ECO:0000256" key="7">
    <source>
        <dbReference type="ARBA" id="ARBA00022777"/>
    </source>
</evidence>
<feature type="domain" description="PTS EIIA type-4" evidence="8">
    <location>
        <begin position="9"/>
        <end position="130"/>
    </location>
</feature>
<dbReference type="Proteomes" id="UP000001784">
    <property type="component" value="Chromosome"/>
</dbReference>
<evidence type="ECO:0000256" key="3">
    <source>
        <dbReference type="ARBA" id="ARBA00022490"/>
    </source>
</evidence>
<evidence type="ECO:0000256" key="5">
    <source>
        <dbReference type="ARBA" id="ARBA00022679"/>
    </source>
</evidence>
<keyword evidence="7" id="KW-0418">Kinase</keyword>
<dbReference type="PROSITE" id="PS51096">
    <property type="entry name" value="PTS_EIIA_TYPE_4"/>
    <property type="match status" value="1"/>
</dbReference>
<protein>
    <submittedName>
        <fullName evidence="9">PTS system fructose subfamily IIA component</fullName>
    </submittedName>
</protein>
<dbReference type="InterPro" id="IPR004701">
    <property type="entry name" value="PTS_EIIA_man-typ"/>
</dbReference>
<dbReference type="CDD" id="cd00006">
    <property type="entry name" value="PTS_IIA_man"/>
    <property type="match status" value="1"/>
</dbReference>
<dbReference type="FunCoup" id="A0LJZ6">
    <property type="interactions" value="4"/>
</dbReference>
<dbReference type="eggNOG" id="COG2893">
    <property type="taxonomic scope" value="Bacteria"/>
</dbReference>
<dbReference type="Pfam" id="PF03610">
    <property type="entry name" value="EIIA-man"/>
    <property type="match status" value="1"/>
</dbReference>
<dbReference type="KEGG" id="sfu:Sfum_2065"/>
<dbReference type="GO" id="GO:0016020">
    <property type="term" value="C:membrane"/>
    <property type="evidence" value="ECO:0007669"/>
    <property type="project" value="InterPro"/>
</dbReference>
<dbReference type="HOGENOM" id="CLU_123235_0_1_7"/>
<evidence type="ECO:0000256" key="2">
    <source>
        <dbReference type="ARBA" id="ARBA00022448"/>
    </source>
</evidence>
<name>A0LJZ6_SYNFM</name>
<dbReference type="InterPro" id="IPR033887">
    <property type="entry name" value="PTS_IIA_man"/>
</dbReference>
<dbReference type="Gene3D" id="3.40.50.510">
    <property type="entry name" value="Phosphotransferase system, mannose-type IIA component"/>
    <property type="match status" value="1"/>
</dbReference>
<gene>
    <name evidence="9" type="ordered locus">Sfum_2065</name>
</gene>
<keyword evidence="3" id="KW-0963">Cytoplasm</keyword>
<dbReference type="SUPFAM" id="SSF53062">
    <property type="entry name" value="PTS system fructose IIA component-like"/>
    <property type="match status" value="1"/>
</dbReference>
<dbReference type="InterPro" id="IPR051471">
    <property type="entry name" value="Bacterial_PTS_sugar_comp"/>
</dbReference>
<reference evidence="9 10" key="1">
    <citation type="submission" date="2006-10" db="EMBL/GenBank/DDBJ databases">
        <title>Complete sequence of Syntrophobacter fumaroxidans MPOB.</title>
        <authorList>
            <consortium name="US DOE Joint Genome Institute"/>
            <person name="Copeland A."/>
            <person name="Lucas S."/>
            <person name="Lapidus A."/>
            <person name="Barry K."/>
            <person name="Detter J.C."/>
            <person name="Glavina del Rio T."/>
            <person name="Hammon N."/>
            <person name="Israni S."/>
            <person name="Pitluck S."/>
            <person name="Goltsman E.G."/>
            <person name="Martinez M."/>
            <person name="Schmutz J."/>
            <person name="Larimer F."/>
            <person name="Land M."/>
            <person name="Hauser L."/>
            <person name="Kyrpides N."/>
            <person name="Kim E."/>
            <person name="Boone D.R."/>
            <person name="Brockman F."/>
            <person name="Culley D."/>
            <person name="Ferry J."/>
            <person name="Gunsalus R."/>
            <person name="McInerney M.J."/>
            <person name="Morrison M."/>
            <person name="Plugge C."/>
            <person name="Rohlin L."/>
            <person name="Scholten J."/>
            <person name="Sieber J."/>
            <person name="Stams A.J.M."/>
            <person name="Worm P."/>
            <person name="Henstra A.M."/>
            <person name="Richardson P."/>
        </authorList>
    </citation>
    <scope>NUCLEOTIDE SEQUENCE [LARGE SCALE GENOMIC DNA]</scope>
    <source>
        <strain evidence="10">DSM 10017 / MPOB</strain>
    </source>
</reference>
<sequence length="147" mass="15809">MASNNQNELIGIVAVSHCRLAREMLDVAELIVGPMPACKAICFGTDQPVEEMTRMLRETIREVDRGKGVLILTDLFGGTPANISLSFLGPKVEVVCGMNLPMLIKLAGCRKDHTLNEAAALVKEYGQRHISLASEVLSRSAKSTGTG</sequence>
<dbReference type="EMBL" id="CP000478">
    <property type="protein sequence ID" value="ABK17748.1"/>
    <property type="molecule type" value="Genomic_DNA"/>
</dbReference>
<evidence type="ECO:0000313" key="9">
    <source>
        <dbReference type="EMBL" id="ABK17748.1"/>
    </source>
</evidence>
<accession>A0LJZ6</accession>
<dbReference type="GO" id="GO:0009401">
    <property type="term" value="P:phosphoenolpyruvate-dependent sugar phosphotransferase system"/>
    <property type="evidence" value="ECO:0007669"/>
    <property type="project" value="UniProtKB-KW"/>
</dbReference>
<dbReference type="PANTHER" id="PTHR33799">
    <property type="entry name" value="PTS PERMEASE-RELATED-RELATED"/>
    <property type="match status" value="1"/>
</dbReference>
<evidence type="ECO:0000259" key="8">
    <source>
        <dbReference type="PROSITE" id="PS51096"/>
    </source>
</evidence>
<dbReference type="InterPro" id="IPR036662">
    <property type="entry name" value="PTS_EIIA_man-typ_sf"/>
</dbReference>
<dbReference type="GO" id="GO:0005737">
    <property type="term" value="C:cytoplasm"/>
    <property type="evidence" value="ECO:0007669"/>
    <property type="project" value="UniProtKB-SubCell"/>
</dbReference>
<keyword evidence="2" id="KW-0813">Transport</keyword>
<evidence type="ECO:0000256" key="6">
    <source>
        <dbReference type="ARBA" id="ARBA00022683"/>
    </source>
</evidence>
<proteinExistence type="predicted"/>
<comment type="subcellular location">
    <subcellularLocation>
        <location evidence="1">Cytoplasm</location>
    </subcellularLocation>
</comment>